<protein>
    <submittedName>
        <fullName evidence="1">Innexin</fullName>
    </submittedName>
</protein>
<dbReference type="EMBL" id="LC738872">
    <property type="protein sequence ID" value="BDT62084.1"/>
    <property type="molecule type" value="Genomic_DNA"/>
</dbReference>
<proteinExistence type="predicted"/>
<organism evidence="1">
    <name type="scientific">Litopenaeus vannamei majanivirus Nimav-1_LVa</name>
    <dbReference type="NCBI Taxonomy" id="2984273"/>
    <lineage>
        <taxon>Viruses</taxon>
        <taxon>Viruses incertae sedis</taxon>
        <taxon>Naldaviricetes</taxon>
        <taxon>Nimaviridae</taxon>
    </lineage>
</organism>
<reference evidence="1" key="1">
    <citation type="submission" date="2022-10" db="EMBL/GenBank/DDBJ databases">
        <title>Genome sequences of endogenous nimaviruses in decapod crustaceans.</title>
        <authorList>
            <person name="Kawato S."/>
            <person name="Nozaki R."/>
            <person name="Kondo H."/>
            <person name="Hirono I."/>
        </authorList>
    </citation>
    <scope>NUCLEOTIDE SEQUENCE</scope>
    <source>
        <strain evidence="1">Lva-Nima_1</strain>
    </source>
</reference>
<name>A0A9C7C7Q8_9VIRU</name>
<sequence>MKNGNLSNEILSKKPLSKSLFKSGFRLICVDQFRDVDDRIFYWNIFEPHIKLISKHRDRFIILTFLDEQRLYWTDEELRNLFDSDIIIDIVYCVTRNINGLCMLFRMNYKSRHLYVEILYFEETHIYETMQKSSVIVTYSVQRFLDHIVSNYNHKDIYSCNWRNETWEVEDRDFIYENILVCRAIEGGNIDAIKRSWSQLSSLQQLCRGVVSANRETLWKDSTQTDIPVLVGREIQDYNFIKDRRERKVLLANIGKVDMYKTFVNIIPYFGCRGVKDVGENDDAIEHENDNAIEHENEHEGLDCTTDTHEEGLVFKYLANRYSKSYMSSENKYCEYFYQECLKKKKELESKYYPNVYFPSIPPSIT</sequence>
<evidence type="ECO:0000313" key="1">
    <source>
        <dbReference type="EMBL" id="BDT62084.1"/>
    </source>
</evidence>
<accession>A0A9C7C7Q8</accession>